<accession>A0A7X6DU24</accession>
<dbReference type="GO" id="GO:0003684">
    <property type="term" value="F:damaged DNA binding"/>
    <property type="evidence" value="ECO:0007669"/>
    <property type="project" value="UniProtKB-UniRule"/>
</dbReference>
<keyword evidence="4 9" id="KW-0227">DNA damage</keyword>
<dbReference type="Gene3D" id="3.40.50.300">
    <property type="entry name" value="P-loop containing nucleotide triphosphate hydrolases"/>
    <property type="match status" value="1"/>
</dbReference>
<dbReference type="InterPro" id="IPR007861">
    <property type="entry name" value="DNA_mismatch_repair_MutS_clamp"/>
</dbReference>
<feature type="domain" description="DNA mismatch repair proteins mutS family" evidence="12">
    <location>
        <begin position="694"/>
        <end position="710"/>
    </location>
</feature>
<reference evidence="13 14" key="1">
    <citation type="journal article" date="2020" name="Nature">
        <title>Bacterial chemolithoautotrophy via manganese oxidation.</title>
        <authorList>
            <person name="Yu H."/>
            <person name="Leadbetter J.R."/>
        </authorList>
    </citation>
    <scope>NUCLEOTIDE SEQUENCE [LARGE SCALE GENOMIC DNA]</scope>
    <source>
        <strain evidence="13 14">Mn-1</strain>
    </source>
</reference>
<dbReference type="InterPro" id="IPR007696">
    <property type="entry name" value="DNA_mismatch_repair_MutS_core"/>
</dbReference>
<dbReference type="InterPro" id="IPR036187">
    <property type="entry name" value="DNA_mismatch_repair_MutS_sf"/>
</dbReference>
<dbReference type="FunFam" id="3.40.50.300:FF:000870">
    <property type="entry name" value="MutS protein homolog 4"/>
    <property type="match status" value="1"/>
</dbReference>
<dbReference type="InterPro" id="IPR016151">
    <property type="entry name" value="DNA_mismatch_repair_MutS_N"/>
</dbReference>
<dbReference type="FunFam" id="1.10.1420.10:FF:000001">
    <property type="entry name" value="DNA mismatch repair protein MutS"/>
    <property type="match status" value="1"/>
</dbReference>
<evidence type="ECO:0000256" key="2">
    <source>
        <dbReference type="ARBA" id="ARBA00021982"/>
    </source>
</evidence>
<dbReference type="InterPro" id="IPR005748">
    <property type="entry name" value="DNA_mismatch_repair_MutS"/>
</dbReference>
<dbReference type="NCBIfam" id="NF003810">
    <property type="entry name" value="PRK05399.1"/>
    <property type="match status" value="1"/>
</dbReference>
<keyword evidence="14" id="KW-1185">Reference proteome</keyword>
<dbReference type="SUPFAM" id="SSF55271">
    <property type="entry name" value="DNA repair protein MutS, domain I"/>
    <property type="match status" value="1"/>
</dbReference>
<dbReference type="InterPro" id="IPR007695">
    <property type="entry name" value="DNA_mismatch_repair_MutS-lik_N"/>
</dbReference>
<evidence type="ECO:0000256" key="5">
    <source>
        <dbReference type="ARBA" id="ARBA00022840"/>
    </source>
</evidence>
<name>A0A7X6DU24_9BACT</name>
<proteinExistence type="inferred from homology"/>
<dbReference type="PANTHER" id="PTHR11361">
    <property type="entry name" value="DNA MISMATCH REPAIR PROTEIN MUTS FAMILY MEMBER"/>
    <property type="match status" value="1"/>
</dbReference>
<dbReference type="Pfam" id="PF05192">
    <property type="entry name" value="MutS_III"/>
    <property type="match status" value="1"/>
</dbReference>
<evidence type="ECO:0000256" key="11">
    <source>
        <dbReference type="SAM" id="MobiDB-lite"/>
    </source>
</evidence>
<evidence type="ECO:0000256" key="4">
    <source>
        <dbReference type="ARBA" id="ARBA00022763"/>
    </source>
</evidence>
<comment type="function">
    <text evidence="8 9">This protein is involved in the repair of mismatches in DNA. It is possible that it carries out the mismatch recognition step. This protein has a weak ATPase activity.</text>
</comment>
<organism evidence="13 14">
    <name type="scientific">Candidatus Manganitrophus noduliformans</name>
    <dbReference type="NCBI Taxonomy" id="2606439"/>
    <lineage>
        <taxon>Bacteria</taxon>
        <taxon>Pseudomonadati</taxon>
        <taxon>Nitrospirota</taxon>
        <taxon>Nitrospiria</taxon>
        <taxon>Candidatus Troglogloeales</taxon>
        <taxon>Candidatus Manganitrophaceae</taxon>
        <taxon>Candidatus Manganitrophus</taxon>
    </lineage>
</organism>
<gene>
    <name evidence="9 13" type="primary">mutS</name>
    <name evidence="13" type="ORF">MNODULE_21330</name>
</gene>
<dbReference type="Gene3D" id="1.10.1420.10">
    <property type="match status" value="2"/>
</dbReference>
<dbReference type="GO" id="GO:0006298">
    <property type="term" value="P:mismatch repair"/>
    <property type="evidence" value="ECO:0007669"/>
    <property type="project" value="UniProtKB-UniRule"/>
</dbReference>
<dbReference type="InterPro" id="IPR045076">
    <property type="entry name" value="MutS"/>
</dbReference>
<protein>
    <recommendedName>
        <fullName evidence="2 9">DNA mismatch repair protein MutS</fullName>
    </recommendedName>
</protein>
<dbReference type="AlphaFoldDB" id="A0A7X6DU24"/>
<comment type="similarity">
    <text evidence="1 9 10">Belongs to the DNA mismatch repair MutS family.</text>
</comment>
<dbReference type="PIRSF" id="PIRSF037677">
    <property type="entry name" value="DNA_mis_repair_Msh6"/>
    <property type="match status" value="1"/>
</dbReference>
<dbReference type="Pfam" id="PF01624">
    <property type="entry name" value="MutS_I"/>
    <property type="match status" value="1"/>
</dbReference>
<dbReference type="RefSeq" id="WP_168063260.1">
    <property type="nucleotide sequence ID" value="NZ_VTOW01000006.1"/>
</dbReference>
<sequence length="872" mass="97125">MAEVTPLMKQYLDTKRRHPDAILFFRVGDFYEMFYEDAVTASKILQIALTSRDKSKENSVPLCGIPYHAASGYIAKLIKAGLAVAVCEQVEDPALAKGLVKREVVRIITPGTLIEPELLSPKENNYVAAVAWDFASPLEKAKSLGLAYLDLSTGDFRIASADGWSEIESELSKIDPREVILPASLEGKEAPLFFRRWPIRYTAPALFIPERTEALLKSHFQIHSVAALGGDRPALLAAGALLGHVQETQKTALGNILSLRPHASGEQMRLHPLAQRHLELVPTSREGAPGTLLHLLDRTVTAMGGRLLREWILRPLLSPAKIIERQEAVASFYDDLLLRTRLRNLLEKISDLERLIGRISLKAAHPRDLVALKESIALLPEIHKALSSATAPLLEETLRSWDNLDEAYRLIESAIVPEPPLSIKEGGVIREGYLPQLDELRRFQKEGRAMLTQVELQERRRTGIESLKVRYNQVFGYYIEVSESQLKKIPPDYVRKQTLTRAERFTTDELRRIEEKLTGAEEAIRAMEESAFEEIRHDLSLMAGRVQSMAKKVALLDLTAALAEVAHQNNYVCPTVNEGRTIRIVEGRHPVLEQLRARERFVPNDTLLDPPSQRLLILTGPNMAGKSTYMRQVALIVLMAQMGSFVPAREATIGVVDQIFTRVGAQDALSEGMSTFMVEMTEMAQILRHATPRSLILLDEIGRGTSTFDGMSIAWAIAEHAHSDRLGARTLFATHYHELTQLAGANEGIRNYHVSVREWNDEIIFLRRMVEGGADKSYGIQVARLAGLPAEIIHRAKAVLKQLEENAWQPALSPPAQPDLFAAPPAPASPAAETSPIVERLRKIDPMNLTPLQALQILAELAEEARRDGKKG</sequence>
<dbReference type="GO" id="GO:0005524">
    <property type="term" value="F:ATP binding"/>
    <property type="evidence" value="ECO:0007669"/>
    <property type="project" value="UniProtKB-UniRule"/>
</dbReference>
<dbReference type="SUPFAM" id="SSF53150">
    <property type="entry name" value="DNA repair protein MutS, domain II"/>
    <property type="match status" value="1"/>
</dbReference>
<dbReference type="SUPFAM" id="SSF48334">
    <property type="entry name" value="DNA repair protein MutS, domain III"/>
    <property type="match status" value="1"/>
</dbReference>
<evidence type="ECO:0000256" key="9">
    <source>
        <dbReference type="HAMAP-Rule" id="MF_00096"/>
    </source>
</evidence>
<dbReference type="Gene3D" id="3.40.1170.10">
    <property type="entry name" value="DNA repair protein MutS, domain I"/>
    <property type="match status" value="1"/>
</dbReference>
<dbReference type="Gene3D" id="3.30.420.110">
    <property type="entry name" value="MutS, connector domain"/>
    <property type="match status" value="1"/>
</dbReference>
<dbReference type="CDD" id="cd03284">
    <property type="entry name" value="ABC_MutS1"/>
    <property type="match status" value="1"/>
</dbReference>
<keyword evidence="6 9" id="KW-0238">DNA-binding</keyword>
<evidence type="ECO:0000256" key="7">
    <source>
        <dbReference type="ARBA" id="ARBA00023204"/>
    </source>
</evidence>
<keyword evidence="7 9" id="KW-0234">DNA repair</keyword>
<evidence type="ECO:0000313" key="13">
    <source>
        <dbReference type="EMBL" id="NKE73305.1"/>
    </source>
</evidence>
<keyword evidence="3 9" id="KW-0547">Nucleotide-binding</keyword>
<dbReference type="GO" id="GO:0030983">
    <property type="term" value="F:mismatched DNA binding"/>
    <property type="evidence" value="ECO:0007669"/>
    <property type="project" value="InterPro"/>
</dbReference>
<dbReference type="GO" id="GO:0140664">
    <property type="term" value="F:ATP-dependent DNA damage sensor activity"/>
    <property type="evidence" value="ECO:0007669"/>
    <property type="project" value="InterPro"/>
</dbReference>
<dbReference type="PANTHER" id="PTHR11361:SF34">
    <property type="entry name" value="DNA MISMATCH REPAIR PROTEIN MSH1, MITOCHONDRIAL"/>
    <property type="match status" value="1"/>
</dbReference>
<dbReference type="InterPro" id="IPR027417">
    <property type="entry name" value="P-loop_NTPase"/>
</dbReference>
<dbReference type="SMART" id="SM00534">
    <property type="entry name" value="MUTSac"/>
    <property type="match status" value="1"/>
</dbReference>
<dbReference type="FunFam" id="3.40.1170.10:FF:000001">
    <property type="entry name" value="DNA mismatch repair protein MutS"/>
    <property type="match status" value="1"/>
</dbReference>
<evidence type="ECO:0000256" key="3">
    <source>
        <dbReference type="ARBA" id="ARBA00022741"/>
    </source>
</evidence>
<dbReference type="InterPro" id="IPR017261">
    <property type="entry name" value="DNA_mismatch_repair_MutS/MSH"/>
</dbReference>
<dbReference type="GO" id="GO:0005829">
    <property type="term" value="C:cytosol"/>
    <property type="evidence" value="ECO:0007669"/>
    <property type="project" value="TreeGrafter"/>
</dbReference>
<dbReference type="Proteomes" id="UP000534783">
    <property type="component" value="Unassembled WGS sequence"/>
</dbReference>
<dbReference type="Pfam" id="PF05190">
    <property type="entry name" value="MutS_IV"/>
    <property type="match status" value="1"/>
</dbReference>
<evidence type="ECO:0000256" key="10">
    <source>
        <dbReference type="RuleBase" id="RU003756"/>
    </source>
</evidence>
<evidence type="ECO:0000256" key="6">
    <source>
        <dbReference type="ARBA" id="ARBA00023125"/>
    </source>
</evidence>
<comment type="caution">
    <text evidence="13">The sequence shown here is derived from an EMBL/GenBank/DDBJ whole genome shotgun (WGS) entry which is preliminary data.</text>
</comment>
<keyword evidence="5 9" id="KW-0067">ATP-binding</keyword>
<dbReference type="InterPro" id="IPR036678">
    <property type="entry name" value="MutS_con_dom_sf"/>
</dbReference>
<dbReference type="InterPro" id="IPR007860">
    <property type="entry name" value="DNA_mmatch_repair_MutS_con_dom"/>
</dbReference>
<dbReference type="Pfam" id="PF00488">
    <property type="entry name" value="MutS_V"/>
    <property type="match status" value="1"/>
</dbReference>
<dbReference type="NCBIfam" id="TIGR01070">
    <property type="entry name" value="mutS1"/>
    <property type="match status" value="1"/>
</dbReference>
<evidence type="ECO:0000256" key="8">
    <source>
        <dbReference type="ARBA" id="ARBA00024647"/>
    </source>
</evidence>
<evidence type="ECO:0000259" key="12">
    <source>
        <dbReference type="PROSITE" id="PS00486"/>
    </source>
</evidence>
<feature type="region of interest" description="Disordered" evidence="11">
    <location>
        <begin position="814"/>
        <end position="834"/>
    </location>
</feature>
<dbReference type="SMART" id="SM00533">
    <property type="entry name" value="MUTSd"/>
    <property type="match status" value="1"/>
</dbReference>
<dbReference type="PROSITE" id="PS00486">
    <property type="entry name" value="DNA_MISMATCH_REPAIR_2"/>
    <property type="match status" value="1"/>
</dbReference>
<dbReference type="HAMAP" id="MF_00096">
    <property type="entry name" value="MutS"/>
    <property type="match status" value="1"/>
</dbReference>
<dbReference type="EMBL" id="VTOW01000006">
    <property type="protein sequence ID" value="NKE73305.1"/>
    <property type="molecule type" value="Genomic_DNA"/>
</dbReference>
<dbReference type="Pfam" id="PF05188">
    <property type="entry name" value="MutS_II"/>
    <property type="match status" value="1"/>
</dbReference>
<evidence type="ECO:0000256" key="1">
    <source>
        <dbReference type="ARBA" id="ARBA00006271"/>
    </source>
</evidence>
<dbReference type="SUPFAM" id="SSF52540">
    <property type="entry name" value="P-loop containing nucleoside triphosphate hydrolases"/>
    <property type="match status" value="1"/>
</dbReference>
<dbReference type="InterPro" id="IPR000432">
    <property type="entry name" value="DNA_mismatch_repair_MutS_C"/>
</dbReference>
<feature type="binding site" evidence="9">
    <location>
        <begin position="620"/>
        <end position="627"/>
    </location>
    <ligand>
        <name>ATP</name>
        <dbReference type="ChEBI" id="CHEBI:30616"/>
    </ligand>
</feature>
<evidence type="ECO:0000313" key="14">
    <source>
        <dbReference type="Proteomes" id="UP000534783"/>
    </source>
</evidence>